<dbReference type="Proteomes" id="UP000187209">
    <property type="component" value="Unassembled WGS sequence"/>
</dbReference>
<gene>
    <name evidence="1" type="ORF">SteCoe_3710</name>
</gene>
<accession>A0A1R2CWI3</accession>
<evidence type="ECO:0000313" key="1">
    <source>
        <dbReference type="EMBL" id="OMJ93355.1"/>
    </source>
</evidence>
<dbReference type="InterPro" id="IPR029071">
    <property type="entry name" value="Ubiquitin-like_domsf"/>
</dbReference>
<dbReference type="InterPro" id="IPR035927">
    <property type="entry name" value="DUSP-like_sf"/>
</dbReference>
<dbReference type="SUPFAM" id="SSF54236">
    <property type="entry name" value="Ubiquitin-like"/>
    <property type="match status" value="1"/>
</dbReference>
<dbReference type="Gene3D" id="3.30.2230.10">
    <property type="entry name" value="DUSP-like"/>
    <property type="match status" value="1"/>
</dbReference>
<comment type="caution">
    <text evidence="1">The sequence shown here is derived from an EMBL/GenBank/DDBJ whole genome shotgun (WGS) entry which is preliminary data.</text>
</comment>
<reference evidence="1 2" key="1">
    <citation type="submission" date="2016-11" db="EMBL/GenBank/DDBJ databases">
        <title>The macronuclear genome of Stentor coeruleus: a giant cell with tiny introns.</title>
        <authorList>
            <person name="Slabodnick M."/>
            <person name="Ruby J.G."/>
            <person name="Reiff S.B."/>
            <person name="Swart E.C."/>
            <person name="Gosai S."/>
            <person name="Prabakaran S."/>
            <person name="Witkowska E."/>
            <person name="Larue G.E."/>
            <person name="Fisher S."/>
            <person name="Freeman R.M."/>
            <person name="Gunawardena J."/>
            <person name="Chu W."/>
            <person name="Stover N.A."/>
            <person name="Gregory B.D."/>
            <person name="Nowacki M."/>
            <person name="Derisi J."/>
            <person name="Roy S.W."/>
            <person name="Marshall W.F."/>
            <person name="Sood P."/>
        </authorList>
    </citation>
    <scope>NUCLEOTIDE SEQUENCE [LARGE SCALE GENOMIC DNA]</scope>
    <source>
        <strain evidence="1">WM001</strain>
    </source>
</reference>
<dbReference type="OrthoDB" id="10632781at2759"/>
<protein>
    <recommendedName>
        <fullName evidence="3">DUSP domain-containing protein</fullName>
    </recommendedName>
</protein>
<proteinExistence type="predicted"/>
<dbReference type="EMBL" id="MPUH01000044">
    <property type="protein sequence ID" value="OMJ93355.1"/>
    <property type="molecule type" value="Genomic_DNA"/>
</dbReference>
<organism evidence="1 2">
    <name type="scientific">Stentor coeruleus</name>
    <dbReference type="NCBI Taxonomy" id="5963"/>
    <lineage>
        <taxon>Eukaryota</taxon>
        <taxon>Sar</taxon>
        <taxon>Alveolata</taxon>
        <taxon>Ciliophora</taxon>
        <taxon>Postciliodesmatophora</taxon>
        <taxon>Heterotrichea</taxon>
        <taxon>Heterotrichida</taxon>
        <taxon>Stentoridae</taxon>
        <taxon>Stentor</taxon>
    </lineage>
</organism>
<evidence type="ECO:0000313" key="2">
    <source>
        <dbReference type="Proteomes" id="UP000187209"/>
    </source>
</evidence>
<keyword evidence="2" id="KW-1185">Reference proteome</keyword>
<evidence type="ECO:0008006" key="3">
    <source>
        <dbReference type="Google" id="ProtNLM"/>
    </source>
</evidence>
<name>A0A1R2CWI3_9CILI</name>
<dbReference type="AlphaFoldDB" id="A0A1R2CWI3"/>
<sequence length="291" mass="33934">MDPEVQKEEIKSNEPFCLGELFKNNKVVCIIPLNWWNNWCNYVGYYSSPSNIHPGNIETHRELLSDKQNHAYITKISWQKLKQWYSVYEDLEVFIINGKPDLNPLEVSVLLENNQEQIFLLSLELTVREIKAYLCEKLNKDPQWHKISIKNFSGYIRKLKDPTTKLANLDILNCSLLLLKSNTLCADTSAPQEGVFHLSSVENGPNYRNANDNCDIEMTDMTRDTDKHIYADTPEYDPQDYEYKDIDIDVEGLSEVRDRVLLALQGDKLKLRIQKLKKLRQIMNNISQNFT</sequence>
<dbReference type="SUPFAM" id="SSF143791">
    <property type="entry name" value="DUSP-like"/>
    <property type="match status" value="1"/>
</dbReference>